<reference evidence="1 2" key="2">
    <citation type="journal article" date="2012" name="Proc. Natl. Acad. Sci. U.S.A.">
        <title>Antigenic diversity is generated by distinct evolutionary mechanisms in African trypanosome species.</title>
        <authorList>
            <person name="Jackson A.P."/>
            <person name="Berry A."/>
            <person name="Aslett M."/>
            <person name="Allison H.C."/>
            <person name="Burton P."/>
            <person name="Vavrova-Anderson J."/>
            <person name="Brown R."/>
            <person name="Browne H."/>
            <person name="Corton N."/>
            <person name="Hauser H."/>
            <person name="Gamble J."/>
            <person name="Gilderthorp R."/>
            <person name="Marcello L."/>
            <person name="McQuillan J."/>
            <person name="Otto T.D."/>
            <person name="Quail M.A."/>
            <person name="Sanders M.J."/>
            <person name="van Tonder A."/>
            <person name="Ginger M.L."/>
            <person name="Field M.C."/>
            <person name="Barry J.D."/>
            <person name="Hertz-Fowler C."/>
            <person name="Berriman M."/>
        </authorList>
    </citation>
    <scope>NUCLEOTIDE SEQUENCE [LARGE SCALE GENOMIC DNA]</scope>
    <source>
        <strain evidence="1 2">IL3000</strain>
    </source>
</reference>
<dbReference type="AlphaFoldDB" id="F9W980"/>
<dbReference type="EMBL" id="CAEQ01001277">
    <property type="protein sequence ID" value="CCD13771.1"/>
    <property type="molecule type" value="Genomic_DNA"/>
</dbReference>
<reference evidence="2" key="1">
    <citation type="submission" date="2011-07" db="EMBL/GenBank/DDBJ databases">
        <title>Divergent evolution of antigenic variation in African trypanosomes.</title>
        <authorList>
            <person name="Jackson A.P."/>
            <person name="Berry A."/>
            <person name="Allison H.C."/>
            <person name="Burton P."/>
            <person name="Anderson J."/>
            <person name="Aslett M."/>
            <person name="Brown R."/>
            <person name="Corton N."/>
            <person name="Harris D."/>
            <person name="Hauser H."/>
            <person name="Gamble J."/>
            <person name="Gilderthorp R."/>
            <person name="McQuillan J."/>
            <person name="Quail M.A."/>
            <person name="Sanders M."/>
            <person name="Van Tonder A."/>
            <person name="Ginger M.L."/>
            <person name="Donelson J.E."/>
            <person name="Field M.C."/>
            <person name="Barry J.D."/>
            <person name="Berriman M."/>
            <person name="Hertz-Fowler C."/>
        </authorList>
    </citation>
    <scope>NUCLEOTIDE SEQUENCE [LARGE SCALE GENOMIC DNA]</scope>
    <source>
        <strain evidence="2">IL3000</strain>
    </source>
</reference>
<evidence type="ECO:0000313" key="2">
    <source>
        <dbReference type="Proteomes" id="UP000000702"/>
    </source>
</evidence>
<sequence length="179" mass="20206">MAMPDTRSTRWRASRIRNSAHLISLRFSCSSSMRSSKRMASACASHRPILARFTSSFRCRDARKAVKASILLTLPSSFWIMLVKASLSAFRSSLYLRRCSASRRRSFIFTKGRLEVSCCRGAHSPVWQTLVPENVRVLANVQWRTMRQSQAAVSSGSGWNMRFAGTCSRGVKGRANHKR</sequence>
<dbReference type="Proteomes" id="UP000000702">
    <property type="component" value="Unassembled WGS sequence"/>
</dbReference>
<protein>
    <submittedName>
        <fullName evidence="1">WGS project CAEQ00000000 data, annotated contig 183</fullName>
    </submittedName>
</protein>
<organism evidence="1 2">
    <name type="scientific">Trypanosoma congolense (strain IL3000)</name>
    <dbReference type="NCBI Taxonomy" id="1068625"/>
    <lineage>
        <taxon>Eukaryota</taxon>
        <taxon>Discoba</taxon>
        <taxon>Euglenozoa</taxon>
        <taxon>Kinetoplastea</taxon>
        <taxon>Metakinetoplastina</taxon>
        <taxon>Trypanosomatida</taxon>
        <taxon>Trypanosomatidae</taxon>
        <taxon>Trypanosoma</taxon>
        <taxon>Nannomonas</taxon>
    </lineage>
</organism>
<accession>F9W980</accession>
<keyword evidence="2" id="KW-1185">Reference proteome</keyword>
<gene>
    <name evidence="1" type="ORF">TCIL3000_0_04830</name>
</gene>
<comment type="caution">
    <text evidence="1">The sequence shown here is derived from an EMBL/GenBank/DDBJ whole genome shotgun (WGS) entry which is preliminary data.</text>
</comment>
<dbReference type="VEuPathDB" id="TriTrypDB:TcIL3000_0_04830"/>
<name>F9W980_TRYCI</name>
<proteinExistence type="predicted"/>
<evidence type="ECO:0000313" key="1">
    <source>
        <dbReference type="EMBL" id="CCD13771.1"/>
    </source>
</evidence>